<dbReference type="Proteomes" id="UP000632498">
    <property type="component" value="Unassembled WGS sequence"/>
</dbReference>
<dbReference type="SUPFAM" id="SSF141868">
    <property type="entry name" value="EAL domain-like"/>
    <property type="match status" value="1"/>
</dbReference>
<dbReference type="PROSITE" id="PS50887">
    <property type="entry name" value="GGDEF"/>
    <property type="match status" value="1"/>
</dbReference>
<gene>
    <name evidence="3" type="ORF">GCM10011332_12860</name>
</gene>
<accession>A0A917F9U2</accession>
<dbReference type="Gene3D" id="3.30.70.270">
    <property type="match status" value="1"/>
</dbReference>
<dbReference type="RefSeq" id="WP_188662958.1">
    <property type="nucleotide sequence ID" value="NZ_BMHV01000007.1"/>
</dbReference>
<evidence type="ECO:0000313" key="3">
    <source>
        <dbReference type="EMBL" id="GGF60526.1"/>
    </source>
</evidence>
<organism evidence="3 4">
    <name type="scientific">Terasakiella brassicae</name>
    <dbReference type="NCBI Taxonomy" id="1634917"/>
    <lineage>
        <taxon>Bacteria</taxon>
        <taxon>Pseudomonadati</taxon>
        <taxon>Pseudomonadota</taxon>
        <taxon>Alphaproteobacteria</taxon>
        <taxon>Rhodospirillales</taxon>
        <taxon>Terasakiellaceae</taxon>
        <taxon>Terasakiella</taxon>
    </lineage>
</organism>
<dbReference type="CDD" id="cd01949">
    <property type="entry name" value="GGDEF"/>
    <property type="match status" value="1"/>
</dbReference>
<dbReference type="GO" id="GO:0071111">
    <property type="term" value="F:cyclic-guanylate-specific phosphodiesterase activity"/>
    <property type="evidence" value="ECO:0007669"/>
    <property type="project" value="InterPro"/>
</dbReference>
<dbReference type="InterPro" id="IPR050706">
    <property type="entry name" value="Cyclic-di-GMP_PDE-like"/>
</dbReference>
<dbReference type="PANTHER" id="PTHR33121">
    <property type="entry name" value="CYCLIC DI-GMP PHOSPHODIESTERASE PDEF"/>
    <property type="match status" value="1"/>
</dbReference>
<reference evidence="3" key="1">
    <citation type="journal article" date="2014" name="Int. J. Syst. Evol. Microbiol.">
        <title>Complete genome sequence of Corynebacterium casei LMG S-19264T (=DSM 44701T), isolated from a smear-ripened cheese.</title>
        <authorList>
            <consortium name="US DOE Joint Genome Institute (JGI-PGF)"/>
            <person name="Walter F."/>
            <person name="Albersmeier A."/>
            <person name="Kalinowski J."/>
            <person name="Ruckert C."/>
        </authorList>
    </citation>
    <scope>NUCLEOTIDE SEQUENCE</scope>
    <source>
        <strain evidence="3">CGMCC 1.15254</strain>
    </source>
</reference>
<evidence type="ECO:0000259" key="1">
    <source>
        <dbReference type="PROSITE" id="PS50883"/>
    </source>
</evidence>
<dbReference type="SMART" id="SM00052">
    <property type="entry name" value="EAL"/>
    <property type="match status" value="1"/>
</dbReference>
<name>A0A917F9U2_9PROT</name>
<evidence type="ECO:0000259" key="2">
    <source>
        <dbReference type="PROSITE" id="PS50887"/>
    </source>
</evidence>
<dbReference type="InterPro" id="IPR000160">
    <property type="entry name" value="GGDEF_dom"/>
</dbReference>
<keyword evidence="4" id="KW-1185">Reference proteome</keyword>
<dbReference type="InterPro" id="IPR035919">
    <property type="entry name" value="EAL_sf"/>
</dbReference>
<dbReference type="InterPro" id="IPR029787">
    <property type="entry name" value="Nucleotide_cyclase"/>
</dbReference>
<dbReference type="CDD" id="cd01948">
    <property type="entry name" value="EAL"/>
    <property type="match status" value="1"/>
</dbReference>
<evidence type="ECO:0000313" key="4">
    <source>
        <dbReference type="Proteomes" id="UP000632498"/>
    </source>
</evidence>
<dbReference type="Pfam" id="PF00563">
    <property type="entry name" value="EAL"/>
    <property type="match status" value="1"/>
</dbReference>
<feature type="domain" description="GGDEF" evidence="2">
    <location>
        <begin position="213"/>
        <end position="344"/>
    </location>
</feature>
<dbReference type="Gene3D" id="3.20.20.450">
    <property type="entry name" value="EAL domain"/>
    <property type="match status" value="1"/>
</dbReference>
<dbReference type="SUPFAM" id="SSF55781">
    <property type="entry name" value="GAF domain-like"/>
    <property type="match status" value="1"/>
</dbReference>
<sequence length="617" mass="70410">MQCHPEKSDKATLFNHMQAFRALSRSPAVLCGDLYHAMEDIVQTLTQALPHARIGIWTIDDTQTDRWQCLASNQPAQPSFKSAELQDLIDILDQEFIYTVDNTVTLPKRSLAPLPFFERPICAQLCAGIQINAQTKGIVCCEFEHTAHRWSIDEMYFTESIANFASLFLSDYNRRRAEMKLFDAICNDRLTGLANASHFIQTLKSKIEQRRQTPLLLALLDIRGFRHINDIHGHDIGDEILKTMAIELTRRLPDALIGRTASNEFIIARHIDDIEVLAHTNHELTKLLHSDLQIRDEHITLESSIGTALYPNNATRIKSLIRKCDIALFKAKETSRAGFIAYNAQLGHDYVQHIHLKKRLKTAIQDKTFVNYYQPKVNLATRAIASGEVLIRWRDKHGKFVPPSDFIPIAERTGMINEVGHLVHDNICNDLNLIRNFNRCNHVLAINASVHELRDPNYVDHLLDCTQACGLPPKQFEIEVTESTFLDEDYITHNNLKRLQKQGFSLALDDFGTGYSSLSYLKKIQFDTIKIDRSFVQNIHLCPKNREITTSLIKLFHTMGCKVVAEGVEDIAEAHVLRDLDCDFAQGFLYAKPMGINQYTQYLDCSPLPPPPFFYEI</sequence>
<proteinExistence type="predicted"/>
<reference evidence="3" key="2">
    <citation type="submission" date="2020-09" db="EMBL/GenBank/DDBJ databases">
        <authorList>
            <person name="Sun Q."/>
            <person name="Zhou Y."/>
        </authorList>
    </citation>
    <scope>NUCLEOTIDE SEQUENCE</scope>
    <source>
        <strain evidence="3">CGMCC 1.15254</strain>
    </source>
</reference>
<dbReference type="PROSITE" id="PS50883">
    <property type="entry name" value="EAL"/>
    <property type="match status" value="1"/>
</dbReference>
<dbReference type="NCBIfam" id="TIGR00254">
    <property type="entry name" value="GGDEF"/>
    <property type="match status" value="1"/>
</dbReference>
<dbReference type="Pfam" id="PF00990">
    <property type="entry name" value="GGDEF"/>
    <property type="match status" value="1"/>
</dbReference>
<comment type="caution">
    <text evidence="3">The sequence shown here is derived from an EMBL/GenBank/DDBJ whole genome shotgun (WGS) entry which is preliminary data.</text>
</comment>
<dbReference type="EMBL" id="BMHV01000007">
    <property type="protein sequence ID" value="GGF60526.1"/>
    <property type="molecule type" value="Genomic_DNA"/>
</dbReference>
<evidence type="ECO:0008006" key="5">
    <source>
        <dbReference type="Google" id="ProtNLM"/>
    </source>
</evidence>
<protein>
    <recommendedName>
        <fullName evidence="5">Diguanylate cyclase</fullName>
    </recommendedName>
</protein>
<dbReference type="PANTHER" id="PTHR33121:SF70">
    <property type="entry name" value="SIGNALING PROTEIN YKOW"/>
    <property type="match status" value="1"/>
</dbReference>
<dbReference type="InterPro" id="IPR001633">
    <property type="entry name" value="EAL_dom"/>
</dbReference>
<dbReference type="SMART" id="SM00267">
    <property type="entry name" value="GGDEF"/>
    <property type="match status" value="1"/>
</dbReference>
<feature type="domain" description="EAL" evidence="1">
    <location>
        <begin position="353"/>
        <end position="607"/>
    </location>
</feature>
<dbReference type="SUPFAM" id="SSF55073">
    <property type="entry name" value="Nucleotide cyclase"/>
    <property type="match status" value="1"/>
</dbReference>
<dbReference type="AlphaFoldDB" id="A0A917F9U2"/>
<dbReference type="InterPro" id="IPR043128">
    <property type="entry name" value="Rev_trsase/Diguanyl_cyclase"/>
</dbReference>